<dbReference type="AlphaFoldDB" id="A0ABD6AB78"/>
<dbReference type="InterPro" id="IPR001753">
    <property type="entry name" value="Enoyl-CoA_hydra/iso"/>
</dbReference>
<accession>A0ABD6AB78</accession>
<dbReference type="PANTHER" id="PTHR43459">
    <property type="entry name" value="ENOYL-COA HYDRATASE"/>
    <property type="match status" value="1"/>
</dbReference>
<dbReference type="GeneID" id="79315509"/>
<evidence type="ECO:0000313" key="2">
    <source>
        <dbReference type="Proteomes" id="UP001596547"/>
    </source>
</evidence>
<dbReference type="EMBL" id="JBHTBF010000002">
    <property type="protein sequence ID" value="MFC7317808.1"/>
    <property type="molecule type" value="Genomic_DNA"/>
</dbReference>
<dbReference type="Proteomes" id="UP001596547">
    <property type="component" value="Unassembled WGS sequence"/>
</dbReference>
<gene>
    <name evidence="1" type="ORF">ACFQPE_13565</name>
</gene>
<protein>
    <submittedName>
        <fullName evidence="1">Enoyl-CoA hydratase/isomerase family protein</fullName>
    </submittedName>
</protein>
<evidence type="ECO:0000313" key="1">
    <source>
        <dbReference type="EMBL" id="MFC7317808.1"/>
    </source>
</evidence>
<dbReference type="Pfam" id="PF00378">
    <property type="entry name" value="ECH_1"/>
    <property type="match status" value="1"/>
</dbReference>
<name>A0ABD6AB78_9EURY</name>
<dbReference type="InterPro" id="IPR014748">
    <property type="entry name" value="Enoyl-CoA_hydra_C"/>
</dbReference>
<dbReference type="PANTHER" id="PTHR43459:SF1">
    <property type="entry name" value="EG:BACN32G11.4 PROTEIN"/>
    <property type="match status" value="1"/>
</dbReference>
<dbReference type="Gene3D" id="3.90.226.10">
    <property type="entry name" value="2-enoyl-CoA Hydratase, Chain A, domain 1"/>
    <property type="match status" value="1"/>
</dbReference>
<comment type="caution">
    <text evidence="1">The sequence shown here is derived from an EMBL/GenBank/DDBJ whole genome shotgun (WGS) entry which is preliminary data.</text>
</comment>
<dbReference type="CDD" id="cd06558">
    <property type="entry name" value="crotonase-like"/>
    <property type="match status" value="1"/>
</dbReference>
<dbReference type="InterPro" id="IPR029045">
    <property type="entry name" value="ClpP/crotonase-like_dom_sf"/>
</dbReference>
<dbReference type="SUPFAM" id="SSF52096">
    <property type="entry name" value="ClpP/crotonase"/>
    <property type="match status" value="1"/>
</dbReference>
<keyword evidence="2" id="KW-1185">Reference proteome</keyword>
<organism evidence="1 2">
    <name type="scientific">Halomarina halobia</name>
    <dbReference type="NCBI Taxonomy" id="3033386"/>
    <lineage>
        <taxon>Archaea</taxon>
        <taxon>Methanobacteriati</taxon>
        <taxon>Methanobacteriota</taxon>
        <taxon>Stenosarchaea group</taxon>
        <taxon>Halobacteria</taxon>
        <taxon>Halobacteriales</taxon>
        <taxon>Natronomonadaceae</taxon>
        <taxon>Halomarina</taxon>
    </lineage>
</organism>
<dbReference type="Gene3D" id="1.10.12.10">
    <property type="entry name" value="Lyase 2-enoyl-coa Hydratase, Chain A, domain 2"/>
    <property type="match status" value="1"/>
</dbReference>
<proteinExistence type="predicted"/>
<dbReference type="RefSeq" id="WP_276302952.1">
    <property type="nucleotide sequence ID" value="NZ_CP119992.1"/>
</dbReference>
<sequence length="266" mass="28127">MAETTDDYENLRVERDGAAGRIVMDSTSDFNSLNPTMVEELVHAATELSEDDAVRCLVLTGTDGVFCAGADLAGLEGDERDAPELRRLASALHDAILQLHQAETPLVVGVNGVAAGAGFSLALAGDAVVMSDEARLEYAYGRIGLTGDGGSTFWLPRLVGLRRAKEIALLDEPIDPDYAVGLGLVTESVPAAEFDERVADYAERLASGPTAALGATKRLLTESFERGLAGQLAAETDAIAGAARTEDYERGYAAFFGKEEPEFVGR</sequence>
<reference evidence="1 2" key="1">
    <citation type="journal article" date="2019" name="Int. J. Syst. Evol. Microbiol.">
        <title>The Global Catalogue of Microorganisms (GCM) 10K type strain sequencing project: providing services to taxonomists for standard genome sequencing and annotation.</title>
        <authorList>
            <consortium name="The Broad Institute Genomics Platform"/>
            <consortium name="The Broad Institute Genome Sequencing Center for Infectious Disease"/>
            <person name="Wu L."/>
            <person name="Ma J."/>
        </authorList>
    </citation>
    <scope>NUCLEOTIDE SEQUENCE [LARGE SCALE GENOMIC DNA]</scope>
    <source>
        <strain evidence="1 2">PSR21</strain>
    </source>
</reference>